<gene>
    <name evidence="4" type="ORF">EBF16_10215</name>
</gene>
<proteinExistence type="predicted"/>
<organism evidence="4 5">
    <name type="scientific">Sphingobium yanoikuyae</name>
    <name type="common">Sphingomonas yanoikuyae</name>
    <dbReference type="NCBI Taxonomy" id="13690"/>
    <lineage>
        <taxon>Bacteria</taxon>
        <taxon>Pseudomonadati</taxon>
        <taxon>Pseudomonadota</taxon>
        <taxon>Alphaproteobacteria</taxon>
        <taxon>Sphingomonadales</taxon>
        <taxon>Sphingomonadaceae</taxon>
        <taxon>Sphingobium</taxon>
    </lineage>
</organism>
<evidence type="ECO:0000256" key="1">
    <source>
        <dbReference type="ARBA" id="ARBA00022729"/>
    </source>
</evidence>
<name>A0A3G2UTD7_SPHYA</name>
<sequence>MAQVSPFIGGSVRVKASALIFLNAALLLTACASSDHLISSGDRYVAGEDISETYALGAGDKIRMTVFSEPTLSGEFSVSTDGEISLPLIGNVAVANMTLSQVTMQVQSLLADGYLRNPRVNMEIISYRPFFVLGEVKAPGQYPYASGMTALNAVATAEGYTPRASKKIIYIRRFGEKVEQAYELTPNLRVMPGDTLRIGERYF</sequence>
<dbReference type="Pfam" id="PF10531">
    <property type="entry name" value="SLBB"/>
    <property type="match status" value="1"/>
</dbReference>
<dbReference type="GO" id="GO:0015159">
    <property type="term" value="F:polysaccharide transmembrane transporter activity"/>
    <property type="evidence" value="ECO:0007669"/>
    <property type="project" value="InterPro"/>
</dbReference>
<evidence type="ECO:0000313" key="4">
    <source>
        <dbReference type="EMBL" id="AYO77232.1"/>
    </source>
</evidence>
<dbReference type="Pfam" id="PF02563">
    <property type="entry name" value="Poly_export"/>
    <property type="match status" value="1"/>
</dbReference>
<keyword evidence="1" id="KW-0732">Signal</keyword>
<protein>
    <submittedName>
        <fullName evidence="4">Polysaccharide export protein</fullName>
    </submittedName>
</protein>
<dbReference type="InterPro" id="IPR003715">
    <property type="entry name" value="Poly_export_N"/>
</dbReference>
<feature type="domain" description="Polysaccharide export protein N-terminal" evidence="2">
    <location>
        <begin position="51"/>
        <end position="124"/>
    </location>
</feature>
<reference evidence="4 5" key="1">
    <citation type="submission" date="2018-10" db="EMBL/GenBank/DDBJ databases">
        <title>Characterization and genome analysis of a novel bacterium Sphingobium yanoikuyae SJTF8 capable of degrading PAHs.</title>
        <authorList>
            <person name="Yin C."/>
            <person name="Xiong W."/>
            <person name="Liang R."/>
        </authorList>
    </citation>
    <scope>NUCLEOTIDE SEQUENCE [LARGE SCALE GENOMIC DNA]</scope>
    <source>
        <strain evidence="4 5">SJTF8</strain>
    </source>
</reference>
<feature type="domain" description="Soluble ligand binding" evidence="3">
    <location>
        <begin position="130"/>
        <end position="179"/>
    </location>
</feature>
<evidence type="ECO:0000259" key="3">
    <source>
        <dbReference type="Pfam" id="PF10531"/>
    </source>
</evidence>
<accession>A0A3G2UTD7</accession>
<dbReference type="InterPro" id="IPR049712">
    <property type="entry name" value="Poly_export"/>
</dbReference>
<evidence type="ECO:0000259" key="2">
    <source>
        <dbReference type="Pfam" id="PF02563"/>
    </source>
</evidence>
<dbReference type="RefSeq" id="WP_122129674.1">
    <property type="nucleotide sequence ID" value="NZ_CP033230.1"/>
</dbReference>
<dbReference type="EMBL" id="CP033230">
    <property type="protein sequence ID" value="AYO77232.1"/>
    <property type="molecule type" value="Genomic_DNA"/>
</dbReference>
<dbReference type="Proteomes" id="UP000280708">
    <property type="component" value="Chromosome"/>
</dbReference>
<dbReference type="InterPro" id="IPR019554">
    <property type="entry name" value="Soluble_ligand-bd"/>
</dbReference>
<dbReference type="AlphaFoldDB" id="A0A3G2UTD7"/>
<dbReference type="Gene3D" id="3.10.560.10">
    <property type="entry name" value="Outer membrane lipoprotein wza domain like"/>
    <property type="match status" value="1"/>
</dbReference>
<dbReference type="Gene3D" id="3.30.1950.10">
    <property type="entry name" value="wza like domain"/>
    <property type="match status" value="1"/>
</dbReference>
<dbReference type="PANTHER" id="PTHR33619:SF3">
    <property type="entry name" value="POLYSACCHARIDE EXPORT PROTEIN GFCE-RELATED"/>
    <property type="match status" value="1"/>
</dbReference>
<dbReference type="PANTHER" id="PTHR33619">
    <property type="entry name" value="POLYSACCHARIDE EXPORT PROTEIN GFCE-RELATED"/>
    <property type="match status" value="1"/>
</dbReference>
<evidence type="ECO:0000313" key="5">
    <source>
        <dbReference type="Proteomes" id="UP000280708"/>
    </source>
</evidence>